<evidence type="ECO:0000256" key="4">
    <source>
        <dbReference type="ARBA" id="ARBA00023128"/>
    </source>
</evidence>
<evidence type="ECO:0000256" key="2">
    <source>
        <dbReference type="ARBA" id="ARBA00005557"/>
    </source>
</evidence>
<keyword evidence="4" id="KW-0496">Mitochondrion</keyword>
<dbReference type="InterPro" id="IPR019716">
    <property type="entry name" value="Ribosomal_mL53"/>
</dbReference>
<comment type="subcellular location">
    <subcellularLocation>
        <location evidence="1">Mitochondrion</location>
    </subcellularLocation>
</comment>
<dbReference type="GeneID" id="8298396"/>
<dbReference type="PANTHER" id="PTHR28236">
    <property type="entry name" value="54S RIBOSOMAL PROTEIN L44, MITOCHONDRIAL"/>
    <property type="match status" value="1"/>
</dbReference>
<comment type="similarity">
    <text evidence="2">Belongs to the mitochondrion-specific ribosomal protein mL53 family.</text>
</comment>
<dbReference type="Pfam" id="PF10780">
    <property type="entry name" value="MRP_L53"/>
    <property type="match status" value="1"/>
</dbReference>
<dbReference type="PANTHER" id="PTHR28236:SF1">
    <property type="entry name" value="LARGE RIBOSOMAL SUBUNIT PROTEIN ML53"/>
    <property type="match status" value="1"/>
</dbReference>
<evidence type="ECO:0000256" key="3">
    <source>
        <dbReference type="ARBA" id="ARBA00022980"/>
    </source>
</evidence>
<dbReference type="InterPro" id="IPR042776">
    <property type="entry name" value="Ribosomal_mL53_fung"/>
</dbReference>
<dbReference type="VEuPathDB" id="FungiDB:CTRG_00548"/>
<keyword evidence="9" id="KW-1185">Reference proteome</keyword>
<keyword evidence="3" id="KW-0689">Ribosomal protein</keyword>
<dbReference type="GO" id="GO:0003735">
    <property type="term" value="F:structural constituent of ribosome"/>
    <property type="evidence" value="ECO:0007669"/>
    <property type="project" value="EnsemblFungi"/>
</dbReference>
<evidence type="ECO:0000256" key="1">
    <source>
        <dbReference type="ARBA" id="ARBA00004173"/>
    </source>
</evidence>
<protein>
    <recommendedName>
        <fullName evidence="6">Large ribosomal subunit protein mL53</fullName>
    </recommendedName>
    <alternativeName>
        <fullName evidence="7">54S ribosomal protein L44, mitochondrial</fullName>
    </alternativeName>
</protein>
<dbReference type="STRING" id="294747.C5M3A9"/>
<dbReference type="AlphaFoldDB" id="C5M3A9"/>
<dbReference type="Gene3D" id="3.40.30.10">
    <property type="entry name" value="Glutaredoxin"/>
    <property type="match status" value="1"/>
</dbReference>
<dbReference type="FunFam" id="3.40.30.10:FF:000260">
    <property type="entry name" value="Mitochondrial ribosomal protein L44"/>
    <property type="match status" value="1"/>
</dbReference>
<accession>C5M3A9</accession>
<dbReference type="RefSeq" id="XP_002545767.1">
    <property type="nucleotide sequence ID" value="XM_002545721.1"/>
</dbReference>
<evidence type="ECO:0000256" key="7">
    <source>
        <dbReference type="ARBA" id="ARBA00077936"/>
    </source>
</evidence>
<dbReference type="Proteomes" id="UP000002037">
    <property type="component" value="Unassembled WGS sequence"/>
</dbReference>
<gene>
    <name evidence="8" type="ORF">CTRG_00548</name>
</gene>
<evidence type="ECO:0000313" key="8">
    <source>
        <dbReference type="EMBL" id="EER35809.1"/>
    </source>
</evidence>
<dbReference type="KEGG" id="ctp:CTRG_00548"/>
<dbReference type="GO" id="GO:0005762">
    <property type="term" value="C:mitochondrial large ribosomal subunit"/>
    <property type="evidence" value="ECO:0007669"/>
    <property type="project" value="EnsemblFungi"/>
</dbReference>
<evidence type="ECO:0000256" key="6">
    <source>
        <dbReference type="ARBA" id="ARBA00035180"/>
    </source>
</evidence>
<dbReference type="eggNOG" id="ENOG502S452">
    <property type="taxonomic scope" value="Eukaryota"/>
</dbReference>
<proteinExistence type="inferred from homology"/>
<sequence>MITKYFSNVMIRFNPFSVGGKPTRLFLQRVPQGTKIDCKVITKPSDKQEIKVTFKDKHVMTIDPSTMNFNDLADYFNAHSRKLAIKDSIQD</sequence>
<name>C5M3A9_CANTT</name>
<dbReference type="EMBL" id="GG692395">
    <property type="protein sequence ID" value="EER35809.1"/>
    <property type="molecule type" value="Genomic_DNA"/>
</dbReference>
<evidence type="ECO:0000313" key="9">
    <source>
        <dbReference type="Proteomes" id="UP000002037"/>
    </source>
</evidence>
<dbReference type="HOGENOM" id="CLU_131037_1_1_1"/>
<organism evidence="8 9">
    <name type="scientific">Candida tropicalis (strain ATCC MYA-3404 / T1)</name>
    <name type="common">Yeast</name>
    <dbReference type="NCBI Taxonomy" id="294747"/>
    <lineage>
        <taxon>Eukaryota</taxon>
        <taxon>Fungi</taxon>
        <taxon>Dikarya</taxon>
        <taxon>Ascomycota</taxon>
        <taxon>Saccharomycotina</taxon>
        <taxon>Pichiomycetes</taxon>
        <taxon>Debaryomycetaceae</taxon>
        <taxon>Candida/Lodderomyces clade</taxon>
        <taxon>Candida</taxon>
    </lineage>
</organism>
<reference evidence="8 9" key="1">
    <citation type="journal article" date="2009" name="Nature">
        <title>Evolution of pathogenicity and sexual reproduction in eight Candida genomes.</title>
        <authorList>
            <person name="Butler G."/>
            <person name="Rasmussen M.D."/>
            <person name="Lin M.F."/>
            <person name="Santos M.A."/>
            <person name="Sakthikumar S."/>
            <person name="Munro C.A."/>
            <person name="Rheinbay E."/>
            <person name="Grabherr M."/>
            <person name="Forche A."/>
            <person name="Reedy J.L."/>
            <person name="Agrafioti I."/>
            <person name="Arnaud M.B."/>
            <person name="Bates S."/>
            <person name="Brown A.J."/>
            <person name="Brunke S."/>
            <person name="Costanzo M.C."/>
            <person name="Fitzpatrick D.A."/>
            <person name="de Groot P.W."/>
            <person name="Harris D."/>
            <person name="Hoyer L.L."/>
            <person name="Hube B."/>
            <person name="Klis F.M."/>
            <person name="Kodira C."/>
            <person name="Lennard N."/>
            <person name="Logue M.E."/>
            <person name="Martin R."/>
            <person name="Neiman A.M."/>
            <person name="Nikolaou E."/>
            <person name="Quail M.A."/>
            <person name="Quinn J."/>
            <person name="Santos M.C."/>
            <person name="Schmitzberger F.F."/>
            <person name="Sherlock G."/>
            <person name="Shah P."/>
            <person name="Silverstein K.A."/>
            <person name="Skrzypek M.S."/>
            <person name="Soll D."/>
            <person name="Staggs R."/>
            <person name="Stansfield I."/>
            <person name="Stumpf M.P."/>
            <person name="Sudbery P.E."/>
            <person name="Srikantha T."/>
            <person name="Zeng Q."/>
            <person name="Berman J."/>
            <person name="Berriman M."/>
            <person name="Heitman J."/>
            <person name="Gow N.A."/>
            <person name="Lorenz M.C."/>
            <person name="Birren B.W."/>
            <person name="Kellis M."/>
            <person name="Cuomo C.A."/>
        </authorList>
    </citation>
    <scope>NUCLEOTIDE SEQUENCE [LARGE SCALE GENOMIC DNA]</scope>
    <source>
        <strain evidence="9">ATCC MYA-3404 / T1</strain>
    </source>
</reference>
<keyword evidence="5" id="KW-0687">Ribonucleoprotein</keyword>
<dbReference type="OrthoDB" id="4136894at2759"/>
<evidence type="ECO:0000256" key="5">
    <source>
        <dbReference type="ARBA" id="ARBA00023274"/>
    </source>
</evidence>